<name>A0A2U1LQ13_ARTAN</name>
<sequence>MYYRPKATTTPSNSTFSQGEASTSAGPPKQVGASKATTTKSTPSQREASTRVGPSKQVGASKASNNSNSNVNSQPTRNVTSSNSHPTPKGFVYLSSAGLVIMDLVVLTARQPWQGVVCAIASGSYLIGVVSSFIGSGFGESFCDTFPGSVAIFQPYRISDHSPCVLRIPNVAKLKPKPFKFSNFLVHKEGFLDTVISGWNINVNGCAMYRVVKRLKGLKSPFRKLLHSQGNLHERVDRLRKELDEVQKAIDKDPFNSALRSAG</sequence>
<keyword evidence="2" id="KW-0808">Transferase</keyword>
<organism evidence="2 3">
    <name type="scientific">Artemisia annua</name>
    <name type="common">Sweet wormwood</name>
    <dbReference type="NCBI Taxonomy" id="35608"/>
    <lineage>
        <taxon>Eukaryota</taxon>
        <taxon>Viridiplantae</taxon>
        <taxon>Streptophyta</taxon>
        <taxon>Embryophyta</taxon>
        <taxon>Tracheophyta</taxon>
        <taxon>Spermatophyta</taxon>
        <taxon>Magnoliopsida</taxon>
        <taxon>eudicotyledons</taxon>
        <taxon>Gunneridae</taxon>
        <taxon>Pentapetalae</taxon>
        <taxon>asterids</taxon>
        <taxon>campanulids</taxon>
        <taxon>Asterales</taxon>
        <taxon>Asteraceae</taxon>
        <taxon>Asteroideae</taxon>
        <taxon>Anthemideae</taxon>
        <taxon>Artemisiinae</taxon>
        <taxon>Artemisia</taxon>
    </lineage>
</organism>
<gene>
    <name evidence="2" type="ORF">CTI12_AA468800</name>
</gene>
<evidence type="ECO:0000256" key="1">
    <source>
        <dbReference type="SAM" id="MobiDB-lite"/>
    </source>
</evidence>
<dbReference type="EMBL" id="PKPP01008290">
    <property type="protein sequence ID" value="PWA51085.1"/>
    <property type="molecule type" value="Genomic_DNA"/>
</dbReference>
<evidence type="ECO:0000313" key="2">
    <source>
        <dbReference type="EMBL" id="PWA51085.1"/>
    </source>
</evidence>
<proteinExistence type="predicted"/>
<reference evidence="2 3" key="1">
    <citation type="journal article" date="2018" name="Mol. Plant">
        <title>The genome of Artemisia annua provides insight into the evolution of Asteraceae family and artemisinin biosynthesis.</title>
        <authorList>
            <person name="Shen Q."/>
            <person name="Zhang L."/>
            <person name="Liao Z."/>
            <person name="Wang S."/>
            <person name="Yan T."/>
            <person name="Shi P."/>
            <person name="Liu M."/>
            <person name="Fu X."/>
            <person name="Pan Q."/>
            <person name="Wang Y."/>
            <person name="Lv Z."/>
            <person name="Lu X."/>
            <person name="Zhang F."/>
            <person name="Jiang W."/>
            <person name="Ma Y."/>
            <person name="Chen M."/>
            <person name="Hao X."/>
            <person name="Li L."/>
            <person name="Tang Y."/>
            <person name="Lv G."/>
            <person name="Zhou Y."/>
            <person name="Sun X."/>
            <person name="Brodelius P.E."/>
            <person name="Rose J.K.C."/>
            <person name="Tang K."/>
        </authorList>
    </citation>
    <scope>NUCLEOTIDE SEQUENCE [LARGE SCALE GENOMIC DNA]</scope>
    <source>
        <strain evidence="3">cv. Huhao1</strain>
        <tissue evidence="2">Leaf</tissue>
    </source>
</reference>
<dbReference type="GO" id="GO:0003964">
    <property type="term" value="F:RNA-directed DNA polymerase activity"/>
    <property type="evidence" value="ECO:0007669"/>
    <property type="project" value="UniProtKB-KW"/>
</dbReference>
<keyword evidence="2" id="KW-0695">RNA-directed DNA polymerase</keyword>
<comment type="caution">
    <text evidence="2">The sequence shown here is derived from an EMBL/GenBank/DDBJ whole genome shotgun (WGS) entry which is preliminary data.</text>
</comment>
<dbReference type="Proteomes" id="UP000245207">
    <property type="component" value="Unassembled WGS sequence"/>
</dbReference>
<dbReference type="OrthoDB" id="1932741at2759"/>
<feature type="compositionally biased region" description="Low complexity" evidence="1">
    <location>
        <begin position="33"/>
        <end position="42"/>
    </location>
</feature>
<keyword evidence="2" id="KW-0548">Nucleotidyltransferase</keyword>
<feature type="compositionally biased region" description="Low complexity" evidence="1">
    <location>
        <begin position="61"/>
        <end position="73"/>
    </location>
</feature>
<dbReference type="STRING" id="35608.A0A2U1LQ13"/>
<keyword evidence="3" id="KW-1185">Reference proteome</keyword>
<protein>
    <submittedName>
        <fullName evidence="2">RNA-directed DNA polymerase, eukaryota, Reverse transcriptase zinc-binding domain protein</fullName>
    </submittedName>
</protein>
<feature type="region of interest" description="Disordered" evidence="1">
    <location>
        <begin position="1"/>
        <end position="85"/>
    </location>
</feature>
<feature type="compositionally biased region" description="Polar residues" evidence="1">
    <location>
        <begin position="74"/>
        <end position="85"/>
    </location>
</feature>
<accession>A0A2U1LQ13</accession>
<evidence type="ECO:0000313" key="3">
    <source>
        <dbReference type="Proteomes" id="UP000245207"/>
    </source>
</evidence>
<dbReference type="AlphaFoldDB" id="A0A2U1LQ13"/>
<feature type="compositionally biased region" description="Polar residues" evidence="1">
    <location>
        <begin position="7"/>
        <end position="25"/>
    </location>
</feature>